<keyword evidence="3" id="KW-1185">Reference proteome</keyword>
<accession>A0AAV5WN14</accession>
<gene>
    <name evidence="2" type="ORF">PFISCL1PPCAC_22430</name>
</gene>
<dbReference type="GO" id="GO:0005113">
    <property type="term" value="F:patched binding"/>
    <property type="evidence" value="ECO:0007669"/>
    <property type="project" value="TreeGrafter"/>
</dbReference>
<proteinExistence type="predicted"/>
<comment type="caution">
    <text evidence="2">The sequence shown here is derived from an EMBL/GenBank/DDBJ whole genome shotgun (WGS) entry which is preliminary data.</text>
</comment>
<reference evidence="2" key="1">
    <citation type="submission" date="2023-10" db="EMBL/GenBank/DDBJ databases">
        <title>Genome assembly of Pristionchus species.</title>
        <authorList>
            <person name="Yoshida K."/>
            <person name="Sommer R.J."/>
        </authorList>
    </citation>
    <scope>NUCLEOTIDE SEQUENCE</scope>
    <source>
        <strain evidence="2">RS5133</strain>
    </source>
</reference>
<organism evidence="2 3">
    <name type="scientific">Pristionchus fissidentatus</name>
    <dbReference type="NCBI Taxonomy" id="1538716"/>
    <lineage>
        <taxon>Eukaryota</taxon>
        <taxon>Metazoa</taxon>
        <taxon>Ecdysozoa</taxon>
        <taxon>Nematoda</taxon>
        <taxon>Chromadorea</taxon>
        <taxon>Rhabditida</taxon>
        <taxon>Rhabditina</taxon>
        <taxon>Diplogasteromorpha</taxon>
        <taxon>Diplogasteroidea</taxon>
        <taxon>Neodiplogasteridae</taxon>
        <taxon>Pristionchus</taxon>
    </lineage>
</organism>
<protein>
    <recommendedName>
        <fullName evidence="1">Bardet-Biedl syndrome 1 protein GAE domain-containing protein</fullName>
    </recommendedName>
</protein>
<dbReference type="GO" id="GO:0005930">
    <property type="term" value="C:axoneme"/>
    <property type="evidence" value="ECO:0007669"/>
    <property type="project" value="TreeGrafter"/>
</dbReference>
<dbReference type="Proteomes" id="UP001432322">
    <property type="component" value="Unassembled WGS sequence"/>
</dbReference>
<dbReference type="AlphaFoldDB" id="A0AAV5WN14"/>
<feature type="non-terminal residue" evidence="2">
    <location>
        <position position="265"/>
    </location>
</feature>
<feature type="domain" description="Bardet-Biedl syndrome 1 protein GAE" evidence="1">
    <location>
        <begin position="212"/>
        <end position="265"/>
    </location>
</feature>
<dbReference type="GO" id="GO:1905515">
    <property type="term" value="P:non-motile cilium assembly"/>
    <property type="evidence" value="ECO:0007669"/>
    <property type="project" value="InterPro"/>
</dbReference>
<name>A0AAV5WN14_9BILA</name>
<evidence type="ECO:0000259" key="1">
    <source>
        <dbReference type="Pfam" id="PF23304"/>
    </source>
</evidence>
<dbReference type="PANTHER" id="PTHR20870">
    <property type="entry name" value="BARDET-BIEDL SYNDROME 1 PROTEIN"/>
    <property type="match status" value="1"/>
</dbReference>
<dbReference type="InterPro" id="IPR056419">
    <property type="entry name" value="GAE_BBS1"/>
</dbReference>
<dbReference type="EMBL" id="BTSY01000005">
    <property type="protein sequence ID" value="GMT31134.1"/>
    <property type="molecule type" value="Genomic_DNA"/>
</dbReference>
<dbReference type="Pfam" id="PF23304">
    <property type="entry name" value="GAE_BBS1"/>
    <property type="match status" value="1"/>
</dbReference>
<dbReference type="GO" id="GO:0005119">
    <property type="term" value="F:smoothened binding"/>
    <property type="evidence" value="ECO:0007669"/>
    <property type="project" value="TreeGrafter"/>
</dbReference>
<dbReference type="GO" id="GO:0005813">
    <property type="term" value="C:centrosome"/>
    <property type="evidence" value="ECO:0007669"/>
    <property type="project" value="TreeGrafter"/>
</dbReference>
<sequence length="265" mass="30507">MVKLRVGKPIAVMSRRIVAMKTFAKILAVATDDNRITYYDFKGRRLKEFRTTQRIIGLETFFYEPRQYSNLMVAFQREICMYNENSLVDTLKIDADIKWIKFGAFGREEAALIVGTKPGGLIVKLFRRMAVLSDMAEIAPPKLAHHYKLKIPRRTKLYIDQAQRERDNPVHMHQMYQRDLFLLRWLVSQQFSVMTTKALSTVSTSSSEAVDISVDVHGFGPTFRLTVRLSSGTRTPLTDMWLSFVYKNDAFKLSDTLIPVALLTP</sequence>
<evidence type="ECO:0000313" key="3">
    <source>
        <dbReference type="Proteomes" id="UP001432322"/>
    </source>
</evidence>
<dbReference type="InterPro" id="IPR028784">
    <property type="entry name" value="BBS1"/>
</dbReference>
<dbReference type="PANTHER" id="PTHR20870:SF0">
    <property type="entry name" value="BARDET-BIEDL SYNDROME 1 PROTEIN"/>
    <property type="match status" value="1"/>
</dbReference>
<evidence type="ECO:0000313" key="2">
    <source>
        <dbReference type="EMBL" id="GMT31134.1"/>
    </source>
</evidence>
<dbReference type="GO" id="GO:0061512">
    <property type="term" value="P:protein localization to cilium"/>
    <property type="evidence" value="ECO:0007669"/>
    <property type="project" value="TreeGrafter"/>
</dbReference>
<dbReference type="GO" id="GO:0034464">
    <property type="term" value="C:BBSome"/>
    <property type="evidence" value="ECO:0007669"/>
    <property type="project" value="InterPro"/>
</dbReference>